<evidence type="ECO:0000256" key="1">
    <source>
        <dbReference type="ARBA" id="ARBA00001946"/>
    </source>
</evidence>
<reference evidence="4 5" key="1">
    <citation type="submission" date="2020-08" db="EMBL/GenBank/DDBJ databases">
        <authorList>
            <person name="Kim C.M."/>
        </authorList>
    </citation>
    <scope>NUCLEOTIDE SEQUENCE [LARGE SCALE GENOMIC DNA]</scope>
    <source>
        <strain evidence="4 5">UL070</strain>
    </source>
</reference>
<dbReference type="FunFam" id="3.30.70.270:FF:000001">
    <property type="entry name" value="Diguanylate cyclase domain protein"/>
    <property type="match status" value="1"/>
</dbReference>
<gene>
    <name evidence="4" type="ORF">H3H51_00090</name>
</gene>
<keyword evidence="5" id="KW-1185">Reference proteome</keyword>
<evidence type="ECO:0000256" key="2">
    <source>
        <dbReference type="ARBA" id="ARBA00004533"/>
    </source>
</evidence>
<dbReference type="InterPro" id="IPR000160">
    <property type="entry name" value="GGDEF_dom"/>
</dbReference>
<dbReference type="GO" id="GO:0005886">
    <property type="term" value="C:plasma membrane"/>
    <property type="evidence" value="ECO:0007669"/>
    <property type="project" value="UniProtKB-SubCell"/>
</dbReference>
<dbReference type="Proteomes" id="UP000542720">
    <property type="component" value="Unassembled WGS sequence"/>
</dbReference>
<dbReference type="Gene3D" id="3.30.70.270">
    <property type="match status" value="1"/>
</dbReference>
<dbReference type="InterPro" id="IPR043128">
    <property type="entry name" value="Rev_trsase/Diguanyl_cyclase"/>
</dbReference>
<feature type="domain" description="GGDEF" evidence="3">
    <location>
        <begin position="211"/>
        <end position="343"/>
    </location>
</feature>
<dbReference type="Gene3D" id="3.30.450.40">
    <property type="match status" value="1"/>
</dbReference>
<dbReference type="NCBIfam" id="TIGR00254">
    <property type="entry name" value="GGDEF"/>
    <property type="match status" value="1"/>
</dbReference>
<name>A0A7W4Q8J5_9GAMM</name>
<evidence type="ECO:0000259" key="3">
    <source>
        <dbReference type="PROSITE" id="PS50887"/>
    </source>
</evidence>
<dbReference type="InterPro" id="IPR029787">
    <property type="entry name" value="Nucleotide_cyclase"/>
</dbReference>
<dbReference type="AlphaFoldDB" id="A0A7W4Q8J5"/>
<dbReference type="EMBL" id="JACJUD010000001">
    <property type="protein sequence ID" value="MBB2493395.1"/>
    <property type="molecule type" value="Genomic_DNA"/>
</dbReference>
<dbReference type="Pfam" id="PF00990">
    <property type="entry name" value="GGDEF"/>
    <property type="match status" value="1"/>
</dbReference>
<comment type="subcellular location">
    <subcellularLocation>
        <location evidence="2">Cell inner membrane</location>
    </subcellularLocation>
</comment>
<dbReference type="SMART" id="SM00065">
    <property type="entry name" value="GAF"/>
    <property type="match status" value="1"/>
</dbReference>
<proteinExistence type="predicted"/>
<dbReference type="PANTHER" id="PTHR43102:SF2">
    <property type="entry name" value="GAF DOMAIN-CONTAINING PROTEIN"/>
    <property type="match status" value="1"/>
</dbReference>
<dbReference type="InterPro" id="IPR003018">
    <property type="entry name" value="GAF"/>
</dbReference>
<comment type="caution">
    <text evidence="4">The sequence shown here is derived from an EMBL/GenBank/DDBJ whole genome shotgun (WGS) entry which is preliminary data.</text>
</comment>
<dbReference type="PANTHER" id="PTHR43102">
    <property type="entry name" value="SLR1143 PROTEIN"/>
    <property type="match status" value="1"/>
</dbReference>
<dbReference type="SUPFAM" id="SSF55073">
    <property type="entry name" value="Nucleotide cyclase"/>
    <property type="match status" value="1"/>
</dbReference>
<dbReference type="PROSITE" id="PS50887">
    <property type="entry name" value="GGDEF"/>
    <property type="match status" value="1"/>
</dbReference>
<dbReference type="Pfam" id="PF01590">
    <property type="entry name" value="GAF"/>
    <property type="match status" value="1"/>
</dbReference>
<comment type="cofactor">
    <cofactor evidence="1">
        <name>Mg(2+)</name>
        <dbReference type="ChEBI" id="CHEBI:18420"/>
    </cofactor>
</comment>
<dbReference type="SMART" id="SM00267">
    <property type="entry name" value="GGDEF"/>
    <property type="match status" value="1"/>
</dbReference>
<evidence type="ECO:0000313" key="4">
    <source>
        <dbReference type="EMBL" id="MBB2493395.1"/>
    </source>
</evidence>
<accession>A0A7W4Q8J5</accession>
<dbReference type="CDD" id="cd01949">
    <property type="entry name" value="GGDEF"/>
    <property type="match status" value="1"/>
</dbReference>
<dbReference type="GO" id="GO:0003824">
    <property type="term" value="F:catalytic activity"/>
    <property type="evidence" value="ECO:0007669"/>
    <property type="project" value="UniProtKB-ARBA"/>
</dbReference>
<dbReference type="RefSeq" id="WP_183086984.1">
    <property type="nucleotide sequence ID" value="NZ_JACJUD010000001.1"/>
</dbReference>
<sequence length="345" mass="38416">MLSPPVPVDENSRQAALDELDLLDTPAEHYLDTLVRLTRELFQVETVLISLIDRDRQWFKARIGLEAMETGRDISFCGHAVAARSPLVIEDATQDPRFSDNPLVSGAPFIRFYAGQPLYSRSGQPIGTLCMLDPQPRGLSPQQRFHLQDLGTLVEGYLQLRSMSQQTQRLRQAVDREQRKALIDPLTQLWNRAGLAQFFPREYAAARDAGLQLGVVFCDLDHFKQVNDQFGHAGGDQVLWESARRMAAALRPDDLLVRLGGEEFVALVSVHDEAELQHIAERVRSTIGATPMSIGQQTHNLTISIGTALTASGENQNAVLERADRALYSAKQQGRNRTVHASDLT</sequence>
<protein>
    <submittedName>
        <fullName evidence="4">Sensor domain-containing diguanylate cyclase</fullName>
    </submittedName>
</protein>
<evidence type="ECO:0000313" key="5">
    <source>
        <dbReference type="Proteomes" id="UP000542720"/>
    </source>
</evidence>
<dbReference type="InterPro" id="IPR029016">
    <property type="entry name" value="GAF-like_dom_sf"/>
</dbReference>
<organism evidence="4 5">
    <name type="scientific">Aquipseudomonas ullengensis</name>
    <dbReference type="NCBI Taxonomy" id="2759166"/>
    <lineage>
        <taxon>Bacteria</taxon>
        <taxon>Pseudomonadati</taxon>
        <taxon>Pseudomonadota</taxon>
        <taxon>Gammaproteobacteria</taxon>
        <taxon>Pseudomonadales</taxon>
        <taxon>Pseudomonadaceae</taxon>
        <taxon>Aquipseudomonas</taxon>
    </lineage>
</organism>
<dbReference type="SUPFAM" id="SSF55781">
    <property type="entry name" value="GAF domain-like"/>
    <property type="match status" value="1"/>
</dbReference>